<evidence type="ECO:0000313" key="1">
    <source>
        <dbReference type="EMBL" id="KYN20244.1"/>
    </source>
</evidence>
<protein>
    <submittedName>
        <fullName evidence="1">Uncharacterized protein</fullName>
    </submittedName>
</protein>
<evidence type="ECO:0000313" key="2">
    <source>
        <dbReference type="Proteomes" id="UP000078492"/>
    </source>
</evidence>
<keyword evidence="2" id="KW-1185">Reference proteome</keyword>
<dbReference type="EMBL" id="KQ979608">
    <property type="protein sequence ID" value="KYN20244.1"/>
    <property type="molecule type" value="Genomic_DNA"/>
</dbReference>
<name>A0A195E5W4_9HYME</name>
<dbReference type="Proteomes" id="UP000078492">
    <property type="component" value="Unassembled WGS sequence"/>
</dbReference>
<organism evidence="1 2">
    <name type="scientific">Trachymyrmex cornetzi</name>
    <dbReference type="NCBI Taxonomy" id="471704"/>
    <lineage>
        <taxon>Eukaryota</taxon>
        <taxon>Metazoa</taxon>
        <taxon>Ecdysozoa</taxon>
        <taxon>Arthropoda</taxon>
        <taxon>Hexapoda</taxon>
        <taxon>Insecta</taxon>
        <taxon>Pterygota</taxon>
        <taxon>Neoptera</taxon>
        <taxon>Endopterygota</taxon>
        <taxon>Hymenoptera</taxon>
        <taxon>Apocrita</taxon>
        <taxon>Aculeata</taxon>
        <taxon>Formicoidea</taxon>
        <taxon>Formicidae</taxon>
        <taxon>Myrmicinae</taxon>
        <taxon>Trachymyrmex</taxon>
    </lineage>
</organism>
<proteinExistence type="predicted"/>
<accession>A0A195E5W4</accession>
<gene>
    <name evidence="1" type="ORF">ALC57_07148</name>
</gene>
<reference evidence="1 2" key="1">
    <citation type="submission" date="2015-09" db="EMBL/GenBank/DDBJ databases">
        <title>Trachymyrmex cornetzi WGS genome.</title>
        <authorList>
            <person name="Nygaard S."/>
            <person name="Hu H."/>
            <person name="Boomsma J."/>
            <person name="Zhang G."/>
        </authorList>
    </citation>
    <scope>NUCLEOTIDE SEQUENCE [LARGE SCALE GENOMIC DNA]</scope>
    <source>
        <strain evidence="1">Tcor2-1</strain>
        <tissue evidence="1">Whole body</tissue>
    </source>
</reference>
<dbReference type="AlphaFoldDB" id="A0A195E5W4"/>
<sequence>MRQRLDGSLQLFASDIDDREGGGDAIKSERASTTLRETEKKFASKFRRCVRNIKLGISKETRSNAVFVKVQMVKCIPLQSVVLPEGFLRASSGGTTRHRLDSIRRKRLRPSLTPCLPSLASHESRNNVFRAATRGYGAVNVALNLVEGAEGELRFRYFAFNDGLSSARRTAVSGELSNVTLLMLIGPVDHDGGQRNNPDSNVDDLGYYANDTCWRTAAWSARFPSVHFPAKGDEGQSLAFLSSVREANLRLYPDFARGGIGQPADHLSISSENATVRLGESRLALEIEAQNRPSPK</sequence>